<dbReference type="GO" id="GO:0042147">
    <property type="term" value="P:retrograde transport, endosome to Golgi"/>
    <property type="evidence" value="ECO:0007669"/>
    <property type="project" value="TreeGrafter"/>
</dbReference>
<dbReference type="GO" id="GO:0007030">
    <property type="term" value="P:Golgi organization"/>
    <property type="evidence" value="ECO:0007669"/>
    <property type="project" value="TreeGrafter"/>
</dbReference>
<feature type="coiled-coil region" evidence="2">
    <location>
        <begin position="85"/>
        <end position="137"/>
    </location>
</feature>
<evidence type="ECO:0000256" key="3">
    <source>
        <dbReference type="SAM" id="MobiDB-lite"/>
    </source>
</evidence>
<dbReference type="GO" id="GO:1990745">
    <property type="term" value="C:EARP complex"/>
    <property type="evidence" value="ECO:0007669"/>
    <property type="project" value="TreeGrafter"/>
</dbReference>
<dbReference type="PANTHER" id="PTHR15954:SF4">
    <property type="entry name" value="VACUOLAR PROTEIN SORTING-ASSOCIATED PROTEIN 51 HOMOLOG"/>
    <property type="match status" value="1"/>
</dbReference>
<dbReference type="GO" id="GO:0000938">
    <property type="term" value="C:GARP complex"/>
    <property type="evidence" value="ECO:0007669"/>
    <property type="project" value="TreeGrafter"/>
</dbReference>
<gene>
    <name evidence="4" type="primary">VPS51</name>
    <name evidence="4" type="ORF">PBK173_000028200</name>
</gene>
<evidence type="ECO:0000256" key="2">
    <source>
        <dbReference type="SAM" id="Coils"/>
    </source>
</evidence>
<reference evidence="4 5" key="1">
    <citation type="submission" date="2016-02" db="EMBL/GenBank/DDBJ databases">
        <authorList>
            <consortium name="Pathogen Informatics"/>
        </authorList>
    </citation>
    <scope>NUCLEOTIDE SEQUENCE [LARGE SCALE GENOMIC DNA]</scope>
    <source>
        <strain evidence="4 5">K173</strain>
    </source>
</reference>
<feature type="coiled-coil region" evidence="2">
    <location>
        <begin position="733"/>
        <end position="778"/>
    </location>
</feature>
<comment type="similarity">
    <text evidence="1">Belongs to the VPS51 family.</text>
</comment>
<feature type="region of interest" description="Disordered" evidence="3">
    <location>
        <begin position="981"/>
        <end position="1002"/>
    </location>
</feature>
<evidence type="ECO:0000313" key="4">
    <source>
        <dbReference type="EMBL" id="CXH88812.1"/>
    </source>
</evidence>
<dbReference type="EMBL" id="LT160022">
    <property type="protein sequence ID" value="CXH88812.1"/>
    <property type="molecule type" value="Genomic_DNA"/>
</dbReference>
<evidence type="ECO:0000313" key="5">
    <source>
        <dbReference type="Proteomes" id="UP000069549"/>
    </source>
</evidence>
<dbReference type="GO" id="GO:0048193">
    <property type="term" value="P:Golgi vesicle transport"/>
    <property type="evidence" value="ECO:0007669"/>
    <property type="project" value="TreeGrafter"/>
</dbReference>
<organism evidence="4 5">
    <name type="scientific">Plasmodium berghei</name>
    <dbReference type="NCBI Taxonomy" id="5821"/>
    <lineage>
        <taxon>Eukaryota</taxon>
        <taxon>Sar</taxon>
        <taxon>Alveolata</taxon>
        <taxon>Apicomplexa</taxon>
        <taxon>Aconoidasida</taxon>
        <taxon>Haemosporida</taxon>
        <taxon>Plasmodiidae</taxon>
        <taxon>Plasmodium</taxon>
        <taxon>Plasmodium (Vinckeia)</taxon>
    </lineage>
</organism>
<accession>A0A0Y9TQF9</accession>
<sequence>MINNLSRERKKSVRYLLNEYYNIENENKEIVTDLKITNVIGNVVKEYVSNTKVRKDTNDRVIDDKIINDKAINEGNRMNCLNFDNVETLNEMDELNKKSSEFNANIYFRKLLENSSLDDLINKSKKIEKEIKQNDNSIQSIVYENYNKFIYAEDIIVLVKNNFKKVKDKINLINQHIDYIDTSFKKTNKNISIEIEQVENIIQIKKLLKNINIIMQTPKEMFSLILKKKYIKALKLFIELIPFLYQNKHIIPFICLYMDCKHLENIACSLYFKFLHNSVPNITSENGKENKISNTTFFGENLKDLFQKLCSSIIPNNKLGYCFEVILSFGKDIKLMRNLFIQNRIIALKYLLCNIFNLGNYFHENDNNNSNKMEGIKNDDKFEENNFIFLENNYNIEKSKLNLKIFENIIQLVYEHLLPYFFEIIDNYENVFIKNENNSKEFTHSIYYTSKLISELNEQVKKKKKKIETNIKQLTKSRMIYDDNIEENEKKKKKKNDETTILMDENIYHELKEMWNVNCDKELIIILAKGFFRTLLNLKIDLLYLYNPSVEIIVFYLKKLINNVNEKEKEMKIQEKKLSGILSPILNTYIKKMLYTITKHNFYKLCYKNNLNFINFYNMCNNNDIYFIVENKNELHHKILLNLCLEIIDLKIFFEEIKQVSFDFFIKNIINFVTIYFIFLNNFLNFFIKQFVCVYNRIKDNENGNIDDNFEGFSELEFIYEHDLFKYNNIYSINCELDEIQNVEKEMNIHKQLSNYFYNSVNINNREIQNILKKLKKKLNIDYKEFIAKIVDENVSKLKKKKKIKEIYFLLALISIFNNFKKEGISKIFTILLNIYSESNNLVKGNKKLYFCDNLESIFYKDVYPFNLKNDKNMKDESKNSICDKIDEVLKKKNCKNINSNSNLDKNNEITVLDNSFCNDFQKKEIQQTIVDTKYVWNDENYLEKIKNKNLDKNQGQSLDGVSVLYTKDSENMEKNCEKNKHFNDSNKSFENKDNESDWREGTTDISENEIIKKEKWTKSIKKFAKNIFQNKCNELVNIYIFYYVNKMSNNIELCLEKWGKNIEERNNMISSSFLYVLKNVNNIYFTLNLILGGNKTKDINKQAYFEEICKKIKKEIKQINKIMFKEDNSNNVIDNNSNHFKSINILSPNIEQLNEVNIKENRNLEMYIYKLYIAKMKNYKKNIKLETKQVIFIIIKILFKNYIEFIRNMHINEYIFKNLKIDFVFYFYFLKHYISKDDENLLFVILNDVLISAIERLNKQVSSNLPNVYPTYLLDTCYYKIDKNIDLIQNKIMMK</sequence>
<dbReference type="GO" id="GO:0007041">
    <property type="term" value="P:lysosomal transport"/>
    <property type="evidence" value="ECO:0007669"/>
    <property type="project" value="TreeGrafter"/>
</dbReference>
<name>A0A0Y9TQF9_PLABE</name>
<dbReference type="GO" id="GO:0005829">
    <property type="term" value="C:cytosol"/>
    <property type="evidence" value="ECO:0007669"/>
    <property type="project" value="GOC"/>
</dbReference>
<proteinExistence type="inferred from homology"/>
<dbReference type="Pfam" id="PF08700">
    <property type="entry name" value="VPS51_Exo84_N"/>
    <property type="match status" value="1"/>
</dbReference>
<dbReference type="GO" id="GO:0032456">
    <property type="term" value="P:endocytic recycling"/>
    <property type="evidence" value="ECO:0007669"/>
    <property type="project" value="TreeGrafter"/>
</dbReference>
<evidence type="ECO:0000256" key="1">
    <source>
        <dbReference type="ARBA" id="ARBA00006080"/>
    </source>
</evidence>
<dbReference type="PANTHER" id="PTHR15954">
    <property type="entry name" value="VACUOLAR PROTEIN SORTING-ASSOCIATED PROTEIN 51 HOMOLOG"/>
    <property type="match status" value="1"/>
</dbReference>
<protein>
    <submittedName>
        <fullName evidence="4">Vacuolar protein sorting-associated protein 51, putative</fullName>
    </submittedName>
</protein>
<dbReference type="GO" id="GO:0016020">
    <property type="term" value="C:membrane"/>
    <property type="evidence" value="ECO:0007669"/>
    <property type="project" value="TreeGrafter"/>
</dbReference>
<dbReference type="VEuPathDB" id="PlasmoDB:PBANKA_0210000"/>
<dbReference type="Proteomes" id="UP000069549">
    <property type="component" value="Chromosome 2"/>
</dbReference>
<keyword evidence="2" id="KW-0175">Coiled coil</keyword>
<dbReference type="InterPro" id="IPR014812">
    <property type="entry name" value="Vps51"/>
</dbReference>